<dbReference type="PRINTS" id="PR01739">
    <property type="entry name" value="RELAXINR"/>
</dbReference>
<dbReference type="GO" id="GO:0007189">
    <property type="term" value="P:adenylate cyclase-activating G protein-coupled receptor signaling pathway"/>
    <property type="evidence" value="ECO:0007669"/>
    <property type="project" value="TreeGrafter"/>
</dbReference>
<dbReference type="Ensembl" id="ENSSMAT00000032617.2">
    <property type="protein sequence ID" value="ENSSMAP00000032221.2"/>
    <property type="gene ID" value="ENSSMAG00000003949.2"/>
</dbReference>
<evidence type="ECO:0000256" key="10">
    <source>
        <dbReference type="ARBA" id="ARBA00023180"/>
    </source>
</evidence>
<dbReference type="InterPro" id="IPR032675">
    <property type="entry name" value="LRR_dom_sf"/>
</dbReference>
<dbReference type="PANTHER" id="PTHR24372">
    <property type="entry name" value="GLYCOPROTEIN HORMONE RECEPTOR"/>
    <property type="match status" value="1"/>
</dbReference>
<dbReference type="GeneTree" id="ENSGT00940000158948"/>
<dbReference type="Proteomes" id="UP000694558">
    <property type="component" value="Chromosome 4"/>
</dbReference>
<dbReference type="PROSITE" id="PS50262">
    <property type="entry name" value="G_PROTEIN_RECEP_F1_2"/>
    <property type="match status" value="1"/>
</dbReference>
<evidence type="ECO:0000313" key="15">
    <source>
        <dbReference type="Ensembl" id="ENSSMAP00000032221.2"/>
    </source>
</evidence>
<reference evidence="15" key="1">
    <citation type="submission" date="2023-05" db="EMBL/GenBank/DDBJ databases">
        <title>High-quality long-read genome of Scophthalmus maximus.</title>
        <authorList>
            <person name="Lien S."/>
            <person name="Martinez P."/>
        </authorList>
    </citation>
    <scope>NUCLEOTIDE SEQUENCE [LARGE SCALE GENOMIC DNA]</scope>
</reference>
<organism evidence="15 16">
    <name type="scientific">Scophthalmus maximus</name>
    <name type="common">Turbot</name>
    <name type="synonym">Psetta maxima</name>
    <dbReference type="NCBI Taxonomy" id="52904"/>
    <lineage>
        <taxon>Eukaryota</taxon>
        <taxon>Metazoa</taxon>
        <taxon>Chordata</taxon>
        <taxon>Craniata</taxon>
        <taxon>Vertebrata</taxon>
        <taxon>Euteleostomi</taxon>
        <taxon>Actinopterygii</taxon>
        <taxon>Neopterygii</taxon>
        <taxon>Teleostei</taxon>
        <taxon>Neoteleostei</taxon>
        <taxon>Acanthomorphata</taxon>
        <taxon>Carangaria</taxon>
        <taxon>Pleuronectiformes</taxon>
        <taxon>Pleuronectoidei</taxon>
        <taxon>Scophthalmidae</taxon>
        <taxon>Scophthalmus</taxon>
    </lineage>
</organism>
<reference evidence="15" key="2">
    <citation type="submission" date="2025-08" db="UniProtKB">
        <authorList>
            <consortium name="Ensembl"/>
        </authorList>
    </citation>
    <scope>IDENTIFICATION</scope>
</reference>
<evidence type="ECO:0000256" key="6">
    <source>
        <dbReference type="ARBA" id="ARBA00022989"/>
    </source>
</evidence>
<dbReference type="GO" id="GO:0005886">
    <property type="term" value="C:plasma membrane"/>
    <property type="evidence" value="ECO:0007669"/>
    <property type="project" value="UniProtKB-SubCell"/>
</dbReference>
<dbReference type="InterPro" id="IPR000276">
    <property type="entry name" value="GPCR_Rhodpsn"/>
</dbReference>
<dbReference type="PANTHER" id="PTHR24372:SF72">
    <property type="entry name" value="RELAXIN RECEPTOR 2"/>
    <property type="match status" value="1"/>
</dbReference>
<feature type="signal peptide" evidence="13">
    <location>
        <begin position="1"/>
        <end position="38"/>
    </location>
</feature>
<evidence type="ECO:0000256" key="8">
    <source>
        <dbReference type="ARBA" id="ARBA00023136"/>
    </source>
</evidence>
<dbReference type="SUPFAM" id="SSF81321">
    <property type="entry name" value="Family A G protein-coupled receptor-like"/>
    <property type="match status" value="1"/>
</dbReference>
<keyword evidence="13" id="KW-0732">Signal</keyword>
<keyword evidence="2" id="KW-1003">Cell membrane</keyword>
<dbReference type="Pfam" id="PF00001">
    <property type="entry name" value="7tm_1"/>
    <property type="match status" value="1"/>
</dbReference>
<evidence type="ECO:0000256" key="7">
    <source>
        <dbReference type="ARBA" id="ARBA00023040"/>
    </source>
</evidence>
<feature type="transmembrane region" description="Helical" evidence="12">
    <location>
        <begin position="337"/>
        <end position="357"/>
    </location>
</feature>
<dbReference type="Pfam" id="PF13306">
    <property type="entry name" value="LRR_5"/>
    <property type="match status" value="1"/>
</dbReference>
<dbReference type="SUPFAM" id="SSF52058">
    <property type="entry name" value="L domain-like"/>
    <property type="match status" value="2"/>
</dbReference>
<feature type="transmembrane region" description="Helical" evidence="12">
    <location>
        <begin position="513"/>
        <end position="539"/>
    </location>
</feature>
<feature type="transmembrane region" description="Helical" evidence="12">
    <location>
        <begin position="591"/>
        <end position="611"/>
    </location>
</feature>
<evidence type="ECO:0000256" key="1">
    <source>
        <dbReference type="ARBA" id="ARBA00004651"/>
    </source>
</evidence>
<evidence type="ECO:0000256" key="4">
    <source>
        <dbReference type="ARBA" id="ARBA00022692"/>
    </source>
</evidence>
<dbReference type="Pfam" id="PF13855">
    <property type="entry name" value="LRR_8"/>
    <property type="match status" value="1"/>
</dbReference>
<feature type="transmembrane region" description="Helical" evidence="12">
    <location>
        <begin position="560"/>
        <end position="579"/>
    </location>
</feature>
<keyword evidence="9" id="KW-0675">Receptor</keyword>
<dbReference type="InterPro" id="IPR026906">
    <property type="entry name" value="LRR_5"/>
</dbReference>
<dbReference type="FunFam" id="1.20.1070.10:FF:000023">
    <property type="entry name" value="Relaxin family peptide receptor 1"/>
    <property type="match status" value="1"/>
</dbReference>
<evidence type="ECO:0000313" key="16">
    <source>
        <dbReference type="Proteomes" id="UP000694558"/>
    </source>
</evidence>
<sequence>MWIFHGADSSTRLWPTWTRWCVCYAAAALCVLCSPVRTHDACPASCACARDSGTVTCRDGGDSEVPGDVPDWTATLILVGRNISTLQRGAFMSNGTELDMTTLSLSYNGIRAIEPYAFLGLPRLHLLDLSHNQLESISARAFHGLPELRSLYLNDSLLPSAAAQLSNALSAQSLRNLHRLELAGNRLKSIPLVTLDSYNLHALVLVNNSIESIGWENVTNLYQLKRIRVYLSSNPFRCNCGLEAFYYWLKNSSQNISHNPLVHIHPSHFNNLPHLQSLALQGIDLPDIQIKMFLPMKNLSHIYFKKFQYCSYAPHVRSCKPNTDGISSFEDLLANKVLRVSVWVMAFITCFGNLFVIGMRSLIRAENNLHAACIKVLCCADCLMGVYLFFVGVFDVKFRGQYNRNALLWMESVECRTIGFLAMLSSEVSVLLLTYLTLEKFLVIVFPFSNLRPSKLQTGVVLASIWLLGFIIAAVPLMNEDVFGNYYGRNGVCFPLHSDRQEKPTAKGYSTGIFLGLNLVAFLVIFVSYSSMFCSIYRTGINATDLRSRLHRDVAVANRFFFIVFSDALCWIPIFLVKILSLLKVEIPGTISSWVVIFILPINSALNPILYTLTTSFFREQVEILLCRWQRRHMLKKDRKSLTSSTIYMEAPRAPSYQQPAYFKRVSLTSADPRYA</sequence>
<dbReference type="AlphaFoldDB" id="A0A8D3BCY1"/>
<comment type="subcellular location">
    <subcellularLocation>
        <location evidence="1">Cell membrane</location>
        <topology evidence="1">Multi-pass membrane protein</topology>
    </subcellularLocation>
</comment>
<keyword evidence="8 12" id="KW-0472">Membrane</keyword>
<evidence type="ECO:0000259" key="14">
    <source>
        <dbReference type="PROSITE" id="PS50262"/>
    </source>
</evidence>
<evidence type="ECO:0000256" key="2">
    <source>
        <dbReference type="ARBA" id="ARBA00022475"/>
    </source>
</evidence>
<keyword evidence="11" id="KW-0807">Transducer</keyword>
<dbReference type="Gene3D" id="3.80.10.10">
    <property type="entry name" value="Ribonuclease Inhibitor"/>
    <property type="match status" value="2"/>
</dbReference>
<evidence type="ECO:0000256" key="3">
    <source>
        <dbReference type="ARBA" id="ARBA00022614"/>
    </source>
</evidence>
<evidence type="ECO:0000256" key="9">
    <source>
        <dbReference type="ARBA" id="ARBA00023170"/>
    </source>
</evidence>
<keyword evidence="4 12" id="KW-0812">Transmembrane</keyword>
<proteinExistence type="predicted"/>
<feature type="transmembrane region" description="Helical" evidence="12">
    <location>
        <begin position="459"/>
        <end position="478"/>
    </location>
</feature>
<name>A0A8D3BCY1_SCOMX</name>
<evidence type="ECO:0000256" key="11">
    <source>
        <dbReference type="ARBA" id="ARBA00023224"/>
    </source>
</evidence>
<evidence type="ECO:0000256" key="5">
    <source>
        <dbReference type="ARBA" id="ARBA00022737"/>
    </source>
</evidence>
<dbReference type="PROSITE" id="PS51450">
    <property type="entry name" value="LRR"/>
    <property type="match status" value="3"/>
</dbReference>
<dbReference type="PRINTS" id="PR00237">
    <property type="entry name" value="GPCRRHODOPSN"/>
</dbReference>
<feature type="transmembrane region" description="Helical" evidence="12">
    <location>
        <begin position="369"/>
        <end position="390"/>
    </location>
</feature>
<dbReference type="InterPro" id="IPR017452">
    <property type="entry name" value="GPCR_Rhodpsn_7TM"/>
</dbReference>
<protein>
    <recommendedName>
        <fullName evidence="14">G-protein coupled receptors family 1 profile domain-containing protein</fullName>
    </recommendedName>
</protein>
<keyword evidence="6 12" id="KW-1133">Transmembrane helix</keyword>
<dbReference type="InterPro" id="IPR008112">
    <property type="entry name" value="Relaxin_rcpt"/>
</dbReference>
<dbReference type="GO" id="GO:0009755">
    <property type="term" value="P:hormone-mediated signaling pathway"/>
    <property type="evidence" value="ECO:0007669"/>
    <property type="project" value="TreeGrafter"/>
</dbReference>
<dbReference type="InterPro" id="IPR001611">
    <property type="entry name" value="Leu-rich_rpt"/>
</dbReference>
<dbReference type="InterPro" id="IPR003591">
    <property type="entry name" value="Leu-rich_rpt_typical-subtyp"/>
</dbReference>
<evidence type="ECO:0000256" key="13">
    <source>
        <dbReference type="SAM" id="SignalP"/>
    </source>
</evidence>
<dbReference type="SMART" id="SM00369">
    <property type="entry name" value="LRR_TYP"/>
    <property type="match status" value="5"/>
</dbReference>
<evidence type="ECO:0000256" key="12">
    <source>
        <dbReference type="SAM" id="Phobius"/>
    </source>
</evidence>
<keyword evidence="3" id="KW-0433">Leucine-rich repeat</keyword>
<feature type="domain" description="G-protein coupled receptors family 1 profile" evidence="14">
    <location>
        <begin position="352"/>
        <end position="611"/>
    </location>
</feature>
<keyword evidence="7" id="KW-0297">G-protein coupled receptor</keyword>
<gene>
    <name evidence="15" type="primary">rxfp2a</name>
</gene>
<dbReference type="GO" id="GO:0008528">
    <property type="term" value="F:G protein-coupled peptide receptor activity"/>
    <property type="evidence" value="ECO:0007669"/>
    <property type="project" value="TreeGrafter"/>
</dbReference>
<accession>A0A8D3BCY1</accession>
<dbReference type="Gene3D" id="1.20.1070.10">
    <property type="entry name" value="Rhodopsin 7-helix transmembrane proteins"/>
    <property type="match status" value="1"/>
</dbReference>
<keyword evidence="10" id="KW-0325">Glycoprotein</keyword>
<feature type="chain" id="PRO_5034199915" description="G-protein coupled receptors family 1 profile domain-containing protein" evidence="13">
    <location>
        <begin position="39"/>
        <end position="676"/>
    </location>
</feature>
<keyword evidence="5" id="KW-0677">Repeat</keyword>